<dbReference type="EMBL" id="BMSZ01000002">
    <property type="protein sequence ID" value="GGS37147.1"/>
    <property type="molecule type" value="Genomic_DNA"/>
</dbReference>
<dbReference type="Proteomes" id="UP000659767">
    <property type="component" value="Unassembled WGS sequence"/>
</dbReference>
<dbReference type="InterPro" id="IPR036736">
    <property type="entry name" value="ACP-like_sf"/>
</dbReference>
<sequence length="90" mass="9309">MTTTYQIITDCLIQDFEVPADRVTPGATLDQLDLDSLALVELSLIVEERLGLASTDIRQDISLAELATLAESAAPGGAGTQPAAAPGGQL</sequence>
<name>A0ABQ2ST08_STRBA</name>
<dbReference type="InterPro" id="IPR009081">
    <property type="entry name" value="PP-bd_ACP"/>
</dbReference>
<reference evidence="3" key="1">
    <citation type="journal article" date="2019" name="Int. J. Syst. Evol. Microbiol.">
        <title>The Global Catalogue of Microorganisms (GCM) 10K type strain sequencing project: providing services to taxonomists for standard genome sequencing and annotation.</title>
        <authorList>
            <consortium name="The Broad Institute Genomics Platform"/>
            <consortium name="The Broad Institute Genome Sequencing Center for Infectious Disease"/>
            <person name="Wu L."/>
            <person name="Ma J."/>
        </authorList>
    </citation>
    <scope>NUCLEOTIDE SEQUENCE [LARGE SCALE GENOMIC DNA]</scope>
    <source>
        <strain evidence="3">JCM 4350</strain>
    </source>
</reference>
<keyword evidence="3" id="KW-1185">Reference proteome</keyword>
<comment type="caution">
    <text evidence="2">The sequence shown here is derived from an EMBL/GenBank/DDBJ whole genome shotgun (WGS) entry which is preliminary data.</text>
</comment>
<proteinExistence type="predicted"/>
<dbReference type="RefSeq" id="WP_069736354.1">
    <property type="nucleotide sequence ID" value="NZ_BMSZ01000002.1"/>
</dbReference>
<protein>
    <recommendedName>
        <fullName evidence="1">Carrier domain-containing protein</fullName>
    </recommendedName>
</protein>
<dbReference type="Pfam" id="PF00550">
    <property type="entry name" value="PP-binding"/>
    <property type="match status" value="1"/>
</dbReference>
<evidence type="ECO:0000259" key="1">
    <source>
        <dbReference type="Pfam" id="PF00550"/>
    </source>
</evidence>
<feature type="domain" description="Carrier" evidence="1">
    <location>
        <begin position="7"/>
        <end position="67"/>
    </location>
</feature>
<evidence type="ECO:0000313" key="3">
    <source>
        <dbReference type="Proteomes" id="UP000659767"/>
    </source>
</evidence>
<dbReference type="SUPFAM" id="SSF47336">
    <property type="entry name" value="ACP-like"/>
    <property type="match status" value="1"/>
</dbReference>
<organism evidence="2 3">
    <name type="scientific">Streptomyces badius</name>
    <dbReference type="NCBI Taxonomy" id="1941"/>
    <lineage>
        <taxon>Bacteria</taxon>
        <taxon>Bacillati</taxon>
        <taxon>Actinomycetota</taxon>
        <taxon>Actinomycetes</taxon>
        <taxon>Kitasatosporales</taxon>
        <taxon>Streptomycetaceae</taxon>
        <taxon>Streptomyces</taxon>
    </lineage>
</organism>
<evidence type="ECO:0000313" key="2">
    <source>
        <dbReference type="EMBL" id="GGS37147.1"/>
    </source>
</evidence>
<dbReference type="Gene3D" id="1.10.1200.10">
    <property type="entry name" value="ACP-like"/>
    <property type="match status" value="1"/>
</dbReference>
<accession>A0ABQ2ST08</accession>
<gene>
    <name evidence="2" type="ORF">GCM10010253_08290</name>
</gene>